<keyword evidence="3" id="KW-1185">Reference proteome</keyword>
<gene>
    <name evidence="2" type="ORF">SD1D_1463</name>
</gene>
<dbReference type="KEGG" id="hsd:SD1D_1463"/>
<accession>A0A0K8J6H5</accession>
<feature type="transmembrane region" description="Helical" evidence="1">
    <location>
        <begin position="42"/>
        <end position="63"/>
    </location>
</feature>
<evidence type="ECO:0000313" key="2">
    <source>
        <dbReference type="EMBL" id="CUH93009.1"/>
    </source>
</evidence>
<evidence type="ECO:0000313" key="3">
    <source>
        <dbReference type="Proteomes" id="UP000196053"/>
    </source>
</evidence>
<dbReference type="EMBL" id="LN879430">
    <property type="protein sequence ID" value="CUH93009.1"/>
    <property type="molecule type" value="Genomic_DNA"/>
</dbReference>
<reference evidence="3" key="1">
    <citation type="submission" date="2015-09" db="EMBL/GenBank/DDBJ databases">
        <authorList>
            <person name="Wibberg D."/>
        </authorList>
    </citation>
    <scope>NUCLEOTIDE SEQUENCE [LARGE SCALE GENOMIC DNA]</scope>
    <source>
        <strain evidence="3">SD1D</strain>
    </source>
</reference>
<sequence>MKDYKDYMDNLSVDETLHEKIMYRLTQSPTRQHIGTNNLRKYISVAACATVMLFFIIGVYPHMNIWNTTPNGSNSNIPNAAGDPNPRQDKLNTIEQSSAVYHDVDASQLIRQISSAKVPFGFFFNNKLIALVRINSGIKNNGVRWEEHKYTKNDVESALQASVKSPNLPDGDYTTKQYVLVDEATENIIAYQTVYYFFNKNTLEFQNRFSVFYFAEQYFESDALEHMKNVSTTNGEISISDFPEPGNVHVKVPHVRKLVYVENGISVVIEAEADFVQEDGVVDKEKSLERYKQTDKQLVDIMKSLVE</sequence>
<proteinExistence type="predicted"/>
<dbReference type="Proteomes" id="UP000196053">
    <property type="component" value="Chromosome I"/>
</dbReference>
<name>A0A0K8J6H5_9FIRM</name>
<keyword evidence="1" id="KW-0472">Membrane</keyword>
<organism evidence="2 3">
    <name type="scientific">Herbinix luporum</name>
    <dbReference type="NCBI Taxonomy" id="1679721"/>
    <lineage>
        <taxon>Bacteria</taxon>
        <taxon>Bacillati</taxon>
        <taxon>Bacillota</taxon>
        <taxon>Clostridia</taxon>
        <taxon>Lachnospirales</taxon>
        <taxon>Lachnospiraceae</taxon>
        <taxon>Herbinix</taxon>
    </lineage>
</organism>
<dbReference type="RefSeq" id="WP_058258310.1">
    <property type="nucleotide sequence ID" value="NZ_LN879430.1"/>
</dbReference>
<dbReference type="AlphaFoldDB" id="A0A0K8J6H5"/>
<protein>
    <submittedName>
        <fullName evidence="2">Putative membrane protein</fullName>
    </submittedName>
</protein>
<evidence type="ECO:0000256" key="1">
    <source>
        <dbReference type="SAM" id="Phobius"/>
    </source>
</evidence>
<keyword evidence="1" id="KW-1133">Transmembrane helix</keyword>
<keyword evidence="1" id="KW-0812">Transmembrane</keyword>
<dbReference type="OrthoDB" id="2633851at2"/>